<name>A0A5C6TR02_9SPHN</name>
<evidence type="ECO:0000313" key="3">
    <source>
        <dbReference type="Proteomes" id="UP000321249"/>
    </source>
</evidence>
<dbReference type="OrthoDB" id="648493at2"/>
<evidence type="ECO:0008006" key="4">
    <source>
        <dbReference type="Google" id="ProtNLM"/>
    </source>
</evidence>
<accession>A0A5C6TR02</accession>
<feature type="transmembrane region" description="Helical" evidence="1">
    <location>
        <begin position="86"/>
        <end position="108"/>
    </location>
</feature>
<dbReference type="Proteomes" id="UP000321249">
    <property type="component" value="Unassembled WGS sequence"/>
</dbReference>
<feature type="transmembrane region" description="Helical" evidence="1">
    <location>
        <begin position="208"/>
        <end position="226"/>
    </location>
</feature>
<keyword evidence="1" id="KW-0472">Membrane</keyword>
<keyword evidence="1" id="KW-0812">Transmembrane</keyword>
<proteinExistence type="predicted"/>
<feature type="transmembrane region" description="Helical" evidence="1">
    <location>
        <begin position="177"/>
        <end position="196"/>
    </location>
</feature>
<gene>
    <name evidence="2" type="ORF">FRZ32_03300</name>
</gene>
<comment type="caution">
    <text evidence="2">The sequence shown here is derived from an EMBL/GenBank/DDBJ whole genome shotgun (WGS) entry which is preliminary data.</text>
</comment>
<keyword evidence="3" id="KW-1185">Reference proteome</keyword>
<feature type="transmembrane region" description="Helical" evidence="1">
    <location>
        <begin position="19"/>
        <end position="40"/>
    </location>
</feature>
<protein>
    <recommendedName>
        <fullName evidence="4">DUF2306 domain-containing protein</fullName>
    </recommendedName>
</protein>
<sequence length="240" mass="26581">MATVAESGRPHPVARERNFFFWIALAIAATTVAGFSFQFAMGRSSLASPWWVHLHGVTFMGWMAIWVFQNYLVWSGRVNLHRRVGPIAAVYVAWMIAIGISATMLAAANHRIPPFFEPSAFMVMDWTYVLVFAGLTWSAVRLRAKSDWHRRLMLSGAIVVMAPGLARLLPLPLLGGWIYWGVWAGLAVYFAIAMAWDIATRRSIHPAYFWGLGAITLGVALIRPIASSPPLLALTARLTG</sequence>
<evidence type="ECO:0000256" key="1">
    <source>
        <dbReference type="SAM" id="Phobius"/>
    </source>
</evidence>
<feature type="transmembrane region" description="Helical" evidence="1">
    <location>
        <begin position="120"/>
        <end position="140"/>
    </location>
</feature>
<dbReference type="EMBL" id="VOQQ01000001">
    <property type="protein sequence ID" value="TXC62773.1"/>
    <property type="molecule type" value="Genomic_DNA"/>
</dbReference>
<dbReference type="RefSeq" id="WP_147042161.1">
    <property type="nucleotide sequence ID" value="NZ_BAABIR010000002.1"/>
</dbReference>
<reference evidence="2 3" key="1">
    <citation type="journal article" date="2015" name="J. Microbiol.">
        <title>Sphingosinicella ginsenosidimutans sp. nov., with ginsenoside converting activity.</title>
        <authorList>
            <person name="Kim J.K."/>
            <person name="Kang M.S."/>
            <person name="Park S.C."/>
            <person name="Kim K.M."/>
            <person name="Choi K."/>
            <person name="Yoon M.H."/>
            <person name="Im W.T."/>
        </authorList>
    </citation>
    <scope>NUCLEOTIDE SEQUENCE [LARGE SCALE GENOMIC DNA]</scope>
    <source>
        <strain evidence="2 3">BS-11</strain>
    </source>
</reference>
<evidence type="ECO:0000313" key="2">
    <source>
        <dbReference type="EMBL" id="TXC62773.1"/>
    </source>
</evidence>
<dbReference type="AlphaFoldDB" id="A0A5C6TR02"/>
<organism evidence="2 3">
    <name type="scientific">Allosphingosinicella ginsenosidimutans</name>
    <dbReference type="NCBI Taxonomy" id="1176539"/>
    <lineage>
        <taxon>Bacteria</taxon>
        <taxon>Pseudomonadati</taxon>
        <taxon>Pseudomonadota</taxon>
        <taxon>Alphaproteobacteria</taxon>
        <taxon>Sphingomonadales</taxon>
        <taxon>Sphingomonadaceae</taxon>
        <taxon>Allosphingosinicella</taxon>
    </lineage>
</organism>
<feature type="transmembrane region" description="Helical" evidence="1">
    <location>
        <begin position="52"/>
        <end position="74"/>
    </location>
</feature>
<feature type="transmembrane region" description="Helical" evidence="1">
    <location>
        <begin position="152"/>
        <end position="171"/>
    </location>
</feature>
<keyword evidence="1" id="KW-1133">Transmembrane helix</keyword>